<dbReference type="GO" id="GO:0030897">
    <property type="term" value="C:HOPS complex"/>
    <property type="evidence" value="ECO:0007669"/>
    <property type="project" value="UniProtKB-UniRule"/>
</dbReference>
<dbReference type="GO" id="GO:0007032">
    <property type="term" value="P:endosome organization"/>
    <property type="evidence" value="ECO:0007669"/>
    <property type="project" value="TreeGrafter"/>
</dbReference>
<dbReference type="AlphaFoldDB" id="A0A3N4LM73"/>
<dbReference type="InterPro" id="IPR013083">
    <property type="entry name" value="Znf_RING/FYVE/PHD"/>
</dbReference>
<dbReference type="FunCoup" id="A0A3N4LM73">
    <property type="interactions" value="602"/>
</dbReference>
<feature type="domain" description="RING-type" evidence="12">
    <location>
        <begin position="855"/>
        <end position="893"/>
    </location>
</feature>
<gene>
    <name evidence="13" type="ORF">L211DRAFT_868145</name>
</gene>
<evidence type="ECO:0000313" key="13">
    <source>
        <dbReference type="EMBL" id="RPB23994.1"/>
    </source>
</evidence>
<evidence type="ECO:0000256" key="6">
    <source>
        <dbReference type="ARBA" id="ARBA00022927"/>
    </source>
</evidence>
<keyword evidence="14" id="KW-1185">Reference proteome</keyword>
<organism evidence="13 14">
    <name type="scientific">Terfezia boudieri ATCC MYA-4762</name>
    <dbReference type="NCBI Taxonomy" id="1051890"/>
    <lineage>
        <taxon>Eukaryota</taxon>
        <taxon>Fungi</taxon>
        <taxon>Dikarya</taxon>
        <taxon>Ascomycota</taxon>
        <taxon>Pezizomycotina</taxon>
        <taxon>Pezizomycetes</taxon>
        <taxon>Pezizales</taxon>
        <taxon>Pezizaceae</taxon>
        <taxon>Terfezia</taxon>
    </lineage>
</organism>
<dbReference type="Pfam" id="PF23356">
    <property type="entry name" value="TPR_PEP5_VPS11"/>
    <property type="match status" value="2"/>
</dbReference>
<evidence type="ECO:0000256" key="9">
    <source>
        <dbReference type="PIRNR" id="PIRNR007860"/>
    </source>
</evidence>
<evidence type="ECO:0000256" key="3">
    <source>
        <dbReference type="ARBA" id="ARBA00022723"/>
    </source>
</evidence>
<comment type="subcellular location">
    <subcellularLocation>
        <location evidence="8">Endomembrane system</location>
        <topology evidence="8">Peripheral membrane protein</topology>
        <orientation evidence="8">Cytoplasmic side</orientation>
    </subcellularLocation>
    <subcellularLocation>
        <location evidence="9">Vacuole membrane</location>
        <topology evidence="9">Peripheral membrane protein</topology>
        <orientation evidence="9">Cytoplasmic side</orientation>
    </subcellularLocation>
</comment>
<dbReference type="InterPro" id="IPR036322">
    <property type="entry name" value="WD40_repeat_dom_sf"/>
</dbReference>
<dbReference type="GO" id="GO:0061630">
    <property type="term" value="F:ubiquitin protein ligase activity"/>
    <property type="evidence" value="ECO:0007669"/>
    <property type="project" value="UniProtKB-EC"/>
</dbReference>
<dbReference type="InterPro" id="IPR016528">
    <property type="entry name" value="VPS11"/>
</dbReference>
<keyword evidence="5" id="KW-0862">Zinc</keyword>
<evidence type="ECO:0000256" key="7">
    <source>
        <dbReference type="ARBA" id="ARBA00023136"/>
    </source>
</evidence>
<dbReference type="GO" id="GO:0006886">
    <property type="term" value="P:intracellular protein transport"/>
    <property type="evidence" value="ECO:0007669"/>
    <property type="project" value="UniProtKB-UniRule"/>
</dbReference>
<evidence type="ECO:0000256" key="10">
    <source>
        <dbReference type="PROSITE-ProRule" id="PRU00175"/>
    </source>
</evidence>
<dbReference type="Pfam" id="PF17122">
    <property type="entry name" value="zf-C3H2C3"/>
    <property type="match status" value="1"/>
</dbReference>
<dbReference type="InterPro" id="IPR024763">
    <property type="entry name" value="VPS11_C"/>
</dbReference>
<dbReference type="PIRSF" id="PIRSF007860">
    <property type="entry name" value="VPS11"/>
    <property type="match status" value="1"/>
</dbReference>
<accession>A0A3N4LM73</accession>
<dbReference type="InParanoid" id="A0A3N4LM73"/>
<dbReference type="InterPro" id="IPR057308">
    <property type="entry name" value="CHCR_PEP5_VPS11"/>
</dbReference>
<proteinExistence type="inferred from homology"/>
<evidence type="ECO:0000313" key="14">
    <source>
        <dbReference type="Proteomes" id="UP000267821"/>
    </source>
</evidence>
<dbReference type="CDD" id="cd16688">
    <property type="entry name" value="RING-H2_Vps11"/>
    <property type="match status" value="1"/>
</dbReference>
<dbReference type="PANTHER" id="PTHR23323:SF24">
    <property type="entry name" value="VACUOLAR PROTEIN SORTING-ASSOCIATED PROTEIN 11 HOMOLOG"/>
    <property type="match status" value="1"/>
</dbReference>
<dbReference type="InterPro" id="IPR016024">
    <property type="entry name" value="ARM-type_fold"/>
</dbReference>
<sequence>MALASWKSFPFFNVTRVNPHDENPKIFEGDIRSIASSFLNLFLGTGDGHVQILSSSFKLVRTFAAYPQHSAVSHLQQVEGTSLLVTIGEDLSNEAILKVWELDQTDKKTSAPKCLSTVTILNGRKRFPVTAMAITNSTLNPVAIAFANGSLTLIRGDLIHDRGAKQRIVFSSDEPITNLSFSGGPSGIHHAFHNATEGETRLWISTTTRLLCMHIDGSSGIMGARLGIGGGAVGGSQNDVRVVDAQGGVGVGCMMGIPTKEAASISMGEVVVVRDDAIYFYSSTGGKGGCYAYEGAKSRVYIYKNYVTLVSPPQSTPSSGTGGSIGGALKKMIGGAIGSNRGELVDWDVTRFTIVDTEGKYLAAQEVVVGSGGAGGVRGVFELGDFLWVLGLDGKLWRYQERDLTAKLNLLYACNLYLLAISLASKSPSIEPQRLNSIFRKYAKYLYAKQDFDGAMQWYIKALGDEHSAGTGLGSTFTDGGEVSGVIRKFLDTQRIGNLIEYLEELHKRGGAGVDHTTLLFDVNTVIDVCRQGGYFEQAVYLAKKAGEDSIVVSILVENLEKYSDALDYLSSLEPGRAYPNLMKYARLLLKHIPQETTRFFVRYYTGKFVPRKQPEEFETSKAAPADTGPRGLAQYTAYLPQIPYKAATFPLQAEAPTVPISVSTLPSTMGSQTDEPEYILPQPRTAFSSFIENPREFIEFLESLLEMESELKQSEKNRVFGLIFFVAGDTKGAFEALRKYRPEEPQLYTAALAYFTSSAQVLNEVGEEELKNVLKKIDELGLMKPLQVVQTLSVNVVATVGMVKKYLGETIQKERKEIQANRRLIESYKTDTESKRKEIADLASKPVTFQAQRCQACRMQLDMPIVHFLCKHSFHQRCLNQVNGDFECPNCQANTETIRAIWRTQDEQADRHDLFKAALAGSKDKFATISEWFGRGVMVSPPTVEG</sequence>
<dbReference type="SUPFAM" id="SSF57850">
    <property type="entry name" value="RING/U-box"/>
    <property type="match status" value="1"/>
</dbReference>
<dbReference type="GO" id="GO:0030674">
    <property type="term" value="F:protein-macromolecule adaptor activity"/>
    <property type="evidence" value="ECO:0007669"/>
    <property type="project" value="TreeGrafter"/>
</dbReference>
<comment type="subunit">
    <text evidence="9">Component of the homotypic vacuole fusion and vacuole protein sorting (HOPS) complex. Component of the class C core vacuole/endosome tethering (CORVET) complex.</text>
</comment>
<dbReference type="PROSITE" id="PS50089">
    <property type="entry name" value="ZF_RING_2"/>
    <property type="match status" value="1"/>
</dbReference>
<dbReference type="InterPro" id="IPR001841">
    <property type="entry name" value="Znf_RING"/>
</dbReference>
<dbReference type="InterPro" id="IPR057307">
    <property type="entry name" value="PEP5_VPS11_N"/>
</dbReference>
<keyword evidence="9" id="KW-0808">Transferase</keyword>
<dbReference type="SUPFAM" id="SSF50978">
    <property type="entry name" value="WD40 repeat-like"/>
    <property type="match status" value="1"/>
</dbReference>
<evidence type="ECO:0000256" key="5">
    <source>
        <dbReference type="ARBA" id="ARBA00022833"/>
    </source>
</evidence>
<dbReference type="GO" id="GO:0007033">
    <property type="term" value="P:vacuole organization"/>
    <property type="evidence" value="ECO:0007669"/>
    <property type="project" value="TreeGrafter"/>
</dbReference>
<dbReference type="InterPro" id="IPR000547">
    <property type="entry name" value="Clathrin_H-chain/VPS_repeat"/>
</dbReference>
<keyword evidence="3" id="KW-0479">Metal-binding</keyword>
<evidence type="ECO:0000259" key="12">
    <source>
        <dbReference type="PROSITE" id="PS50089"/>
    </source>
</evidence>
<evidence type="ECO:0000256" key="4">
    <source>
        <dbReference type="ARBA" id="ARBA00022771"/>
    </source>
</evidence>
<dbReference type="Pfam" id="PF12451">
    <property type="entry name" value="VPS11_C"/>
    <property type="match status" value="1"/>
</dbReference>
<dbReference type="PANTHER" id="PTHR23323">
    <property type="entry name" value="VACUOLAR PROTEIN SORTING-ASSOCIATED PROTEIN"/>
    <property type="match status" value="1"/>
</dbReference>
<dbReference type="GO" id="GO:0008270">
    <property type="term" value="F:zinc ion binding"/>
    <property type="evidence" value="ECO:0007669"/>
    <property type="project" value="UniProtKB-KW"/>
</dbReference>
<keyword evidence="9" id="KW-0833">Ubl conjugation pathway</keyword>
<evidence type="ECO:0000256" key="2">
    <source>
        <dbReference type="ARBA" id="ARBA00022448"/>
    </source>
</evidence>
<dbReference type="Gene3D" id="3.30.40.10">
    <property type="entry name" value="Zinc/RING finger domain, C3HC4 (zinc finger)"/>
    <property type="match status" value="1"/>
</dbReference>
<keyword evidence="4 10" id="KW-0863">Zinc-finger</keyword>
<evidence type="ECO:0000256" key="11">
    <source>
        <dbReference type="PROSITE-ProRule" id="PRU01006"/>
    </source>
</evidence>
<dbReference type="EMBL" id="ML121543">
    <property type="protein sequence ID" value="RPB23994.1"/>
    <property type="molecule type" value="Genomic_DNA"/>
</dbReference>
<dbReference type="GO" id="GO:0000329">
    <property type="term" value="C:fungal-type vacuole membrane"/>
    <property type="evidence" value="ECO:0007669"/>
    <property type="project" value="UniProtKB-UniRule"/>
</dbReference>
<evidence type="ECO:0000256" key="1">
    <source>
        <dbReference type="ARBA" id="ARBA00007070"/>
    </source>
</evidence>
<dbReference type="GO" id="GO:0048284">
    <property type="term" value="P:organelle fusion"/>
    <property type="evidence" value="ECO:0007669"/>
    <property type="project" value="TreeGrafter"/>
</dbReference>
<keyword evidence="6 9" id="KW-0653">Protein transport</keyword>
<dbReference type="OrthoDB" id="26184at2759"/>
<keyword evidence="2 9" id="KW-0813">Transport</keyword>
<dbReference type="PROSITE" id="PS50236">
    <property type="entry name" value="CHCR"/>
    <property type="match status" value="1"/>
</dbReference>
<protein>
    <recommendedName>
        <fullName evidence="9">E3 ubiquitin-protein ligase PEP5</fullName>
        <ecNumber evidence="9">2.3.2.27</ecNumber>
    </recommendedName>
</protein>
<dbReference type="GO" id="GO:0006904">
    <property type="term" value="P:vesicle docking involved in exocytosis"/>
    <property type="evidence" value="ECO:0007669"/>
    <property type="project" value="TreeGrafter"/>
</dbReference>
<keyword evidence="7 9" id="KW-0472">Membrane</keyword>
<evidence type="ECO:0000256" key="8">
    <source>
        <dbReference type="ARBA" id="ARBA00029433"/>
    </source>
</evidence>
<feature type="repeat" description="CHCR" evidence="11">
    <location>
        <begin position="423"/>
        <end position="598"/>
    </location>
</feature>
<comment type="catalytic activity">
    <reaction evidence="9">
        <text>S-ubiquitinyl-[E2 ubiquitin-conjugating enzyme]-L-cysteine + [acceptor protein]-L-lysine = [E2 ubiquitin-conjugating enzyme]-L-cysteine + N(6)-ubiquitinyl-[acceptor protein]-L-lysine.</text>
        <dbReference type="EC" id="2.3.2.27"/>
    </reaction>
</comment>
<dbReference type="STRING" id="1051890.A0A3N4LM73"/>
<reference evidence="13 14" key="1">
    <citation type="journal article" date="2018" name="Nat. Ecol. Evol.">
        <title>Pezizomycetes genomes reveal the molecular basis of ectomycorrhizal truffle lifestyle.</title>
        <authorList>
            <person name="Murat C."/>
            <person name="Payen T."/>
            <person name="Noel B."/>
            <person name="Kuo A."/>
            <person name="Morin E."/>
            <person name="Chen J."/>
            <person name="Kohler A."/>
            <person name="Krizsan K."/>
            <person name="Balestrini R."/>
            <person name="Da Silva C."/>
            <person name="Montanini B."/>
            <person name="Hainaut M."/>
            <person name="Levati E."/>
            <person name="Barry K.W."/>
            <person name="Belfiori B."/>
            <person name="Cichocki N."/>
            <person name="Clum A."/>
            <person name="Dockter R.B."/>
            <person name="Fauchery L."/>
            <person name="Guy J."/>
            <person name="Iotti M."/>
            <person name="Le Tacon F."/>
            <person name="Lindquist E.A."/>
            <person name="Lipzen A."/>
            <person name="Malagnac F."/>
            <person name="Mello A."/>
            <person name="Molinier V."/>
            <person name="Miyauchi S."/>
            <person name="Poulain J."/>
            <person name="Riccioni C."/>
            <person name="Rubini A."/>
            <person name="Sitrit Y."/>
            <person name="Splivallo R."/>
            <person name="Traeger S."/>
            <person name="Wang M."/>
            <person name="Zifcakova L."/>
            <person name="Wipf D."/>
            <person name="Zambonelli A."/>
            <person name="Paolocci F."/>
            <person name="Nowrousian M."/>
            <person name="Ottonello S."/>
            <person name="Baldrian P."/>
            <person name="Spatafora J.W."/>
            <person name="Henrissat B."/>
            <person name="Nagy L.G."/>
            <person name="Aury J.M."/>
            <person name="Wincker P."/>
            <person name="Grigoriev I.V."/>
            <person name="Bonfante P."/>
            <person name="Martin F.M."/>
        </authorList>
    </citation>
    <scope>NUCLEOTIDE SEQUENCE [LARGE SCALE GENOMIC DNA]</scope>
    <source>
        <strain evidence="13 14">ATCC MYA-4762</strain>
    </source>
</reference>
<dbReference type="Pfam" id="PF23341">
    <property type="entry name" value="PEP5_VPS11_N"/>
    <property type="match status" value="1"/>
</dbReference>
<dbReference type="Proteomes" id="UP000267821">
    <property type="component" value="Unassembled WGS sequence"/>
</dbReference>
<keyword evidence="9" id="KW-0926">Vacuole</keyword>
<comment type="similarity">
    <text evidence="1 9">Belongs to the VPS11 family.</text>
</comment>
<dbReference type="SUPFAM" id="SSF48371">
    <property type="entry name" value="ARM repeat"/>
    <property type="match status" value="1"/>
</dbReference>
<dbReference type="GO" id="GO:0033263">
    <property type="term" value="C:CORVET complex"/>
    <property type="evidence" value="ECO:0007669"/>
    <property type="project" value="UniProtKB-UniRule"/>
</dbReference>
<dbReference type="EC" id="2.3.2.27" evidence="9"/>
<name>A0A3N4LM73_9PEZI</name>